<dbReference type="PROSITE" id="PS50110">
    <property type="entry name" value="RESPONSE_REGULATORY"/>
    <property type="match status" value="1"/>
</dbReference>
<keyword evidence="7" id="KW-1185">Reference proteome</keyword>
<gene>
    <name evidence="6" type="ORF">U0R22_006857</name>
</gene>
<name>A0ABZ0VYL1_9HYPH</name>
<dbReference type="Proteomes" id="UP001322481">
    <property type="component" value="Plasmid pMhuNZP2235a"/>
</dbReference>
<keyword evidence="2" id="KW-0805">Transcription regulation</keyword>
<geneLocation type="plasmid" evidence="6 7">
    <name>pMhuNZP2235a</name>
</geneLocation>
<evidence type="ECO:0000256" key="2">
    <source>
        <dbReference type="ARBA" id="ARBA00023015"/>
    </source>
</evidence>
<evidence type="ECO:0000259" key="5">
    <source>
        <dbReference type="PROSITE" id="PS50110"/>
    </source>
</evidence>
<keyword evidence="3" id="KW-0804">Transcription</keyword>
<proteinExistence type="predicted"/>
<dbReference type="SMART" id="SM00448">
    <property type="entry name" value="REC"/>
    <property type="match status" value="1"/>
</dbReference>
<organism evidence="6 7">
    <name type="scientific">Mesorhizobium huakuii</name>
    <dbReference type="NCBI Taxonomy" id="28104"/>
    <lineage>
        <taxon>Bacteria</taxon>
        <taxon>Pseudomonadati</taxon>
        <taxon>Pseudomonadota</taxon>
        <taxon>Alphaproteobacteria</taxon>
        <taxon>Hyphomicrobiales</taxon>
        <taxon>Phyllobacteriaceae</taxon>
        <taxon>Mesorhizobium</taxon>
    </lineage>
</organism>
<dbReference type="RefSeq" id="WP_322419560.1">
    <property type="nucleotide sequence ID" value="NZ_CP139859.1"/>
</dbReference>
<evidence type="ECO:0000256" key="1">
    <source>
        <dbReference type="ARBA" id="ARBA00022553"/>
    </source>
</evidence>
<accession>A0ABZ0VYL1</accession>
<dbReference type="InterPro" id="IPR011006">
    <property type="entry name" value="CheY-like_superfamily"/>
</dbReference>
<evidence type="ECO:0000313" key="7">
    <source>
        <dbReference type="Proteomes" id="UP001322481"/>
    </source>
</evidence>
<evidence type="ECO:0000256" key="3">
    <source>
        <dbReference type="ARBA" id="ARBA00023163"/>
    </source>
</evidence>
<dbReference type="InterPro" id="IPR050595">
    <property type="entry name" value="Bact_response_regulator"/>
</dbReference>
<dbReference type="SUPFAM" id="SSF52172">
    <property type="entry name" value="CheY-like"/>
    <property type="match status" value="1"/>
</dbReference>
<protein>
    <submittedName>
        <fullName evidence="6">Response regulator</fullName>
    </submittedName>
</protein>
<dbReference type="PANTHER" id="PTHR44591:SF3">
    <property type="entry name" value="RESPONSE REGULATORY DOMAIN-CONTAINING PROTEIN"/>
    <property type="match status" value="1"/>
</dbReference>
<keyword evidence="1 4" id="KW-0597">Phosphoprotein</keyword>
<feature type="domain" description="Response regulatory" evidence="5">
    <location>
        <begin position="30"/>
        <end position="139"/>
    </location>
</feature>
<dbReference type="PANTHER" id="PTHR44591">
    <property type="entry name" value="STRESS RESPONSE REGULATOR PROTEIN 1"/>
    <property type="match status" value="1"/>
</dbReference>
<feature type="modified residue" description="4-aspartylphosphate" evidence="4">
    <location>
        <position position="79"/>
    </location>
</feature>
<dbReference type="Pfam" id="PF00072">
    <property type="entry name" value="Response_reg"/>
    <property type="match status" value="1"/>
</dbReference>
<keyword evidence="6" id="KW-0614">Plasmid</keyword>
<dbReference type="InterPro" id="IPR001789">
    <property type="entry name" value="Sig_transdc_resp-reg_receiver"/>
</dbReference>
<evidence type="ECO:0000313" key="6">
    <source>
        <dbReference type="EMBL" id="WQC02605.1"/>
    </source>
</evidence>
<evidence type="ECO:0000256" key="4">
    <source>
        <dbReference type="PROSITE-ProRule" id="PRU00169"/>
    </source>
</evidence>
<dbReference type="EMBL" id="CP139859">
    <property type="protein sequence ID" value="WQC02605.1"/>
    <property type="molecule type" value="Genomic_DNA"/>
</dbReference>
<reference evidence="6 7" key="1">
    <citation type="submission" date="2023-11" db="EMBL/GenBank/DDBJ databases">
        <authorList>
            <person name="Panchal A.K."/>
            <person name="Meaney J.S."/>
            <person name="Karas B.J."/>
            <person name="diCenzo G.C."/>
        </authorList>
    </citation>
    <scope>NUCLEOTIDE SEQUENCE [LARGE SCALE GENOMIC DNA]</scope>
    <source>
        <strain evidence="6 7">NZP2235</strain>
        <plasmid evidence="6 7">pMhuNZP2235a</plasmid>
    </source>
</reference>
<dbReference type="Gene3D" id="3.40.50.2300">
    <property type="match status" value="1"/>
</dbReference>
<sequence length="147" mass="15616">MVGVRSGGERIRLDPFPRQAISISMMLAPLVLVLEDEELISWDLEVLLAEAGYLVATARSCAQAAGFLDTRRPDVAILDILLSDGQCVDVAKKLRADGVPFVVHSALSPTEVDDAFRSGTFLVKPAGILDIVGAVTKLAAGDQRGTI</sequence>